<comment type="caution">
    <text evidence="2">The sequence shown here is derived from an EMBL/GenBank/DDBJ whole genome shotgun (WGS) entry which is preliminary data.</text>
</comment>
<accession>A0A4Q7US07</accession>
<keyword evidence="3" id="KW-1185">Reference proteome</keyword>
<proteinExistence type="predicted"/>
<dbReference type="SUPFAM" id="SSF47413">
    <property type="entry name" value="lambda repressor-like DNA-binding domains"/>
    <property type="match status" value="1"/>
</dbReference>
<dbReference type="GO" id="GO:0003677">
    <property type="term" value="F:DNA binding"/>
    <property type="evidence" value="ECO:0007669"/>
    <property type="project" value="InterPro"/>
</dbReference>
<dbReference type="RefSeq" id="WP_130288246.1">
    <property type="nucleotide sequence ID" value="NZ_SHKL01000001.1"/>
</dbReference>
<dbReference type="Gene3D" id="1.10.260.40">
    <property type="entry name" value="lambda repressor-like DNA-binding domains"/>
    <property type="match status" value="1"/>
</dbReference>
<dbReference type="PROSITE" id="PS50943">
    <property type="entry name" value="HTH_CROC1"/>
    <property type="match status" value="1"/>
</dbReference>
<gene>
    <name evidence="2" type="ORF">EV383_0306</name>
</gene>
<feature type="domain" description="HTH cro/C1-type" evidence="1">
    <location>
        <begin position="18"/>
        <end position="71"/>
    </location>
</feature>
<dbReference type="InterPro" id="IPR001387">
    <property type="entry name" value="Cro/C1-type_HTH"/>
</dbReference>
<dbReference type="CDD" id="cd00093">
    <property type="entry name" value="HTH_XRE"/>
    <property type="match status" value="1"/>
</dbReference>
<dbReference type="Pfam" id="PF19054">
    <property type="entry name" value="DUF5753"/>
    <property type="match status" value="1"/>
</dbReference>
<evidence type="ECO:0000313" key="2">
    <source>
        <dbReference type="EMBL" id="RZT83501.1"/>
    </source>
</evidence>
<sequence>MTMTHGPVVIRRRLGFVLKQLRGQRGLLLDSVARQLEISPSKLSRLETGQVEPKIRDVRDLLDIYDAGAEVREQIMDWATDAKQPGWWQPFSIEIPADLDMYISLEAEAHSLQIYSIPISGLLQTEEYARAIIRGVVPHTTKDDLDTLVNVRLGRQRVIDPDRDDAPPLQLHAILDESALHRFPEDDDGGVAADQLQTLLERSERPHVTLQVLPFSAGYTSGSSSTFAIFEPRQTTDWTVVNVESTGADAYYDTPNEISRYRAIWKDVLAKALDPDRSRDLIRDLIAQRRTSS</sequence>
<protein>
    <submittedName>
        <fullName evidence="2">Helix-turn-helix protein</fullName>
    </submittedName>
</protein>
<name>A0A4Q7US07_PSEST</name>
<evidence type="ECO:0000259" key="1">
    <source>
        <dbReference type="PROSITE" id="PS50943"/>
    </source>
</evidence>
<dbReference type="InterPro" id="IPR043917">
    <property type="entry name" value="DUF5753"/>
</dbReference>
<organism evidence="2 3">
    <name type="scientific">Pseudonocardia sediminis</name>
    <dbReference type="NCBI Taxonomy" id="1397368"/>
    <lineage>
        <taxon>Bacteria</taxon>
        <taxon>Bacillati</taxon>
        <taxon>Actinomycetota</taxon>
        <taxon>Actinomycetes</taxon>
        <taxon>Pseudonocardiales</taxon>
        <taxon>Pseudonocardiaceae</taxon>
        <taxon>Pseudonocardia</taxon>
    </lineage>
</organism>
<dbReference type="OrthoDB" id="4285266at2"/>
<dbReference type="Pfam" id="PF13560">
    <property type="entry name" value="HTH_31"/>
    <property type="match status" value="1"/>
</dbReference>
<reference evidence="2 3" key="1">
    <citation type="submission" date="2019-02" db="EMBL/GenBank/DDBJ databases">
        <title>Sequencing the genomes of 1000 actinobacteria strains.</title>
        <authorList>
            <person name="Klenk H.-P."/>
        </authorList>
    </citation>
    <scope>NUCLEOTIDE SEQUENCE [LARGE SCALE GENOMIC DNA]</scope>
    <source>
        <strain evidence="2 3">DSM 45779</strain>
    </source>
</reference>
<dbReference type="Proteomes" id="UP000291591">
    <property type="component" value="Unassembled WGS sequence"/>
</dbReference>
<dbReference type="EMBL" id="SHKL01000001">
    <property type="protein sequence ID" value="RZT83501.1"/>
    <property type="molecule type" value="Genomic_DNA"/>
</dbReference>
<dbReference type="AlphaFoldDB" id="A0A4Q7US07"/>
<dbReference type="InterPro" id="IPR010982">
    <property type="entry name" value="Lambda_DNA-bd_dom_sf"/>
</dbReference>
<evidence type="ECO:0000313" key="3">
    <source>
        <dbReference type="Proteomes" id="UP000291591"/>
    </source>
</evidence>
<dbReference type="SMART" id="SM00530">
    <property type="entry name" value="HTH_XRE"/>
    <property type="match status" value="1"/>
</dbReference>